<dbReference type="GO" id="GO:0006954">
    <property type="term" value="P:inflammatory response"/>
    <property type="evidence" value="ECO:0007669"/>
    <property type="project" value="InterPro"/>
</dbReference>
<sequence>MICPCHTFSLCPCLWVWFLFLFIAHSPATRYMDFLHSHSFHLYCKFTVQIYQDSALEQKKGRAVILYTKKEDDNILVCCNEKNEICPVKMELPKEINESQHKAVFYLTELSASQVCTFESSLCRGQFLGFEDDKDKHSLKKLVLHPRDCDQVDDASEIIMNS</sequence>
<evidence type="ECO:0000313" key="6">
    <source>
        <dbReference type="Proteomes" id="UP000265040"/>
    </source>
</evidence>
<dbReference type="STRING" id="64144.ENSATEP00000001960"/>
<keyword evidence="4" id="KW-0472">Membrane</keyword>
<keyword evidence="4" id="KW-0812">Transmembrane</keyword>
<dbReference type="AlphaFoldDB" id="A0A3Q1H3V1"/>
<evidence type="ECO:0000313" key="5">
    <source>
        <dbReference type="Ensembl" id="ENSATEP00000001960.3"/>
    </source>
</evidence>
<proteinExistence type="inferred from homology"/>
<reference evidence="5" key="1">
    <citation type="submission" date="2021-04" db="EMBL/GenBank/DDBJ databases">
        <authorList>
            <consortium name="Wellcome Sanger Institute Data Sharing"/>
        </authorList>
    </citation>
    <scope>NUCLEOTIDE SEQUENCE [LARGE SCALE GENOMIC DNA]</scope>
</reference>
<keyword evidence="6" id="KW-1185">Reference proteome</keyword>
<name>A0A3Q1H3V1_ANATE</name>
<evidence type="ECO:0000256" key="1">
    <source>
        <dbReference type="ARBA" id="ARBA00004613"/>
    </source>
</evidence>
<keyword evidence="4" id="KW-1133">Transmembrane helix</keyword>
<comment type="subcellular location">
    <subcellularLocation>
        <location evidence="1">Secreted</location>
    </subcellularLocation>
</comment>
<dbReference type="InterPro" id="IPR008996">
    <property type="entry name" value="IL1/FGF"/>
</dbReference>
<dbReference type="InterPro" id="IPR000975">
    <property type="entry name" value="IL-1_fam"/>
</dbReference>
<evidence type="ECO:0000256" key="4">
    <source>
        <dbReference type="SAM" id="Phobius"/>
    </source>
</evidence>
<dbReference type="SUPFAM" id="SSF50353">
    <property type="entry name" value="Cytokine"/>
    <property type="match status" value="1"/>
</dbReference>
<evidence type="ECO:0000256" key="2">
    <source>
        <dbReference type="ARBA" id="ARBA00010448"/>
    </source>
</evidence>
<keyword evidence="3" id="KW-0964">Secreted</keyword>
<dbReference type="GO" id="GO:0005125">
    <property type="term" value="F:cytokine activity"/>
    <property type="evidence" value="ECO:0007669"/>
    <property type="project" value="InterPro"/>
</dbReference>
<dbReference type="CDD" id="cd23298">
    <property type="entry name" value="beta-trefoil_IL18"/>
    <property type="match status" value="1"/>
</dbReference>
<dbReference type="Pfam" id="PF00340">
    <property type="entry name" value="IL1"/>
    <property type="match status" value="1"/>
</dbReference>
<dbReference type="Ensembl" id="ENSATET00000001983.3">
    <property type="protein sequence ID" value="ENSATEP00000001960.3"/>
    <property type="gene ID" value="ENSATEG00000001411.3"/>
</dbReference>
<dbReference type="Proteomes" id="UP000265040">
    <property type="component" value="Chromosome 13"/>
</dbReference>
<dbReference type="GeneTree" id="ENSGT00940000171313"/>
<reference evidence="5" key="2">
    <citation type="submission" date="2025-08" db="UniProtKB">
        <authorList>
            <consortium name="Ensembl"/>
        </authorList>
    </citation>
    <scope>IDENTIFICATION</scope>
</reference>
<protein>
    <recommendedName>
        <fullName evidence="7">Interleukin-18</fullName>
    </recommendedName>
</protein>
<organism evidence="5 6">
    <name type="scientific">Anabas testudineus</name>
    <name type="common">Climbing perch</name>
    <name type="synonym">Anthias testudineus</name>
    <dbReference type="NCBI Taxonomy" id="64144"/>
    <lineage>
        <taxon>Eukaryota</taxon>
        <taxon>Metazoa</taxon>
        <taxon>Chordata</taxon>
        <taxon>Craniata</taxon>
        <taxon>Vertebrata</taxon>
        <taxon>Euteleostomi</taxon>
        <taxon>Actinopterygii</taxon>
        <taxon>Neopterygii</taxon>
        <taxon>Teleostei</taxon>
        <taxon>Neoteleostei</taxon>
        <taxon>Acanthomorphata</taxon>
        <taxon>Anabantaria</taxon>
        <taxon>Anabantiformes</taxon>
        <taxon>Anabantoidei</taxon>
        <taxon>Anabantidae</taxon>
        <taxon>Anabas</taxon>
    </lineage>
</organism>
<feature type="transmembrane region" description="Helical" evidence="4">
    <location>
        <begin position="6"/>
        <end position="24"/>
    </location>
</feature>
<accession>A0A3Q1H3V1</accession>
<evidence type="ECO:0008006" key="7">
    <source>
        <dbReference type="Google" id="ProtNLM"/>
    </source>
</evidence>
<dbReference type="GO" id="GO:0006955">
    <property type="term" value="P:immune response"/>
    <property type="evidence" value="ECO:0007669"/>
    <property type="project" value="InterPro"/>
</dbReference>
<evidence type="ECO:0000256" key="3">
    <source>
        <dbReference type="ARBA" id="ARBA00022525"/>
    </source>
</evidence>
<dbReference type="Gene3D" id="2.80.10.50">
    <property type="match status" value="1"/>
</dbReference>
<reference evidence="5" key="3">
    <citation type="submission" date="2025-09" db="UniProtKB">
        <authorList>
            <consortium name="Ensembl"/>
        </authorList>
    </citation>
    <scope>IDENTIFICATION</scope>
</reference>
<comment type="similarity">
    <text evidence="2">Belongs to the IL-1 family.</text>
</comment>
<dbReference type="GO" id="GO:0005615">
    <property type="term" value="C:extracellular space"/>
    <property type="evidence" value="ECO:0007669"/>
    <property type="project" value="InterPro"/>
</dbReference>